<accession>A0A8J7FB46</accession>
<name>A0A8J7FB46_9CYAN</name>
<dbReference type="Proteomes" id="UP000620559">
    <property type="component" value="Unassembled WGS sequence"/>
</dbReference>
<evidence type="ECO:0000313" key="1">
    <source>
        <dbReference type="EMBL" id="MBE9215044.1"/>
    </source>
</evidence>
<sequence>MPDNRSQENQQPLVRQEMLNNPNAGGNITVNNPTQVNNNYFAPPPPELTIDGMVQHFQEVRASAGARYTPEIHVDLPEAWVFEGLGRTDKFFDHIENLYGQLCQKLNQAQPSAKVEQQFPEVAQSLNALGKNGIALVSALKQIDRDKFTPIDFSRLEVLAQEVQTAASQSRELSQKAESLLKKETTSAVKKIYASSPEQQLLERIRYDVFEVLKVAAKISNLATSDSAQAANKGALLFLGNAGTGKTHLYCDIAKRRLDESLPTVILLGQHFNDGEPWFQMMQRLHLPFRDRDEFLTALDGAAQACGRRALILIDALNESYVKHLWRDELAGILSVISNYPRIAIAFSCRTSYERIVIPSELIPEKLVKVYHRGFDNHEYIATKTFFDHYGIERPNIPLLVPEFSNPLFLKIFCEGLAKRKFTRIPKGLKGISAVFNFFIDTVHEILWRKLDYDDRTNLVRQAVDKLARYMAETGNPWVEREEAKKIVKQILPTAGHQQSLFANLISEGLLSEDLVYIRANDNESEFQNIDTVKFPYEKFSDHLIVRYLLNKYLDLNNPAVSFNTNQPLGKMLADESQAWRYSGWIEALNVQLPEKTGFELVQLAPHTKAWDILQRAFLQSIIWRDPTKVTDATKDYLNQIFVQPYGEEAVYGLLLTVAANPENPFNARFLHHHLIPLEMSDRDQMWSIYLSSQYEERGAVDRIMEWAWEAEKAHISDEAIELCAIALTWFLTTSHRYIRDRATKALVAMLHSRPHILMRVIKKFLKVNDLYLLERLYAVAYGIAMISNDAVGVAELASKVYEWVFEDCTPPAHILLRDYARGVIETAAHRKILPSNIDLIKVRPPYQSPWFDYIPTKEELEDYGRTWENMDDAEWARRKIYSSVMEHADFARDVIGTNHGDFKWSSRLLTEQGRNEIRTIREQKYKEFIESLTPKQTEALQRYETLRSGVKLCQRLEPAQQRERFKHEFLPEELDDILASEEKRFLRTLGKKKQIIFHEFVLPYLKDPKGDEFRFDLSVAQRWILKRVFDLGWTVDKFGDFERRLVQRYGEAKKAERVSKKYQWIAYHEFLARVADNFEFTGDYESDNFPQHYHGPWQIGSGTRDIDPSLLLRKLQEQEDNQKKSTSVWWQPVEYVFNDADKQEKIAWIPKENDCPEPLKLIELTKPNDGQTWLTLEGYYRWTEPAPIDEEKFRSRRRDIRYQIRSYIVCQESLSEILAFLSDTHFMGRGMPESQYMLDVFVGEFPWSSSYINNKFDDVQDWVKIWKGQETLPYQVVVTTTQYLREISTFDCSIDDTISALMPSAWLIKNMGLRWSGGKFSFVDAANEIVTFNPSVEEAGPSACVISKEKLNRFLAENQLEIIWTVLGERMLIGGSNQKDHGRLELSGVYYLNQGALTGEGLKAWHRVPEGND</sequence>
<proteinExistence type="predicted"/>
<keyword evidence="1" id="KW-0547">Nucleotide-binding</keyword>
<reference evidence="1" key="1">
    <citation type="submission" date="2020-10" db="EMBL/GenBank/DDBJ databases">
        <authorList>
            <person name="Castelo-Branco R."/>
            <person name="Eusebio N."/>
            <person name="Adriana R."/>
            <person name="Vieira A."/>
            <person name="Brugerolle De Fraissinette N."/>
            <person name="Rezende De Castro R."/>
            <person name="Schneider M.P."/>
            <person name="Vasconcelos V."/>
            <person name="Leao P.N."/>
        </authorList>
    </citation>
    <scope>NUCLEOTIDE SEQUENCE</scope>
    <source>
        <strain evidence="1">LEGE 06105</strain>
    </source>
</reference>
<gene>
    <name evidence="1" type="ORF">IQ247_20650</name>
</gene>
<keyword evidence="1" id="KW-0067">ATP-binding</keyword>
<keyword evidence="2" id="KW-1185">Reference proteome</keyword>
<dbReference type="RefSeq" id="WP_193923023.1">
    <property type="nucleotide sequence ID" value="NZ_JADEWL010000083.1"/>
</dbReference>
<dbReference type="InterPro" id="IPR027417">
    <property type="entry name" value="P-loop_NTPase"/>
</dbReference>
<comment type="caution">
    <text evidence="1">The sequence shown here is derived from an EMBL/GenBank/DDBJ whole genome shotgun (WGS) entry which is preliminary data.</text>
</comment>
<evidence type="ECO:0000313" key="2">
    <source>
        <dbReference type="Proteomes" id="UP000620559"/>
    </source>
</evidence>
<organism evidence="1 2">
    <name type="scientific">Plectonema cf. radiosum LEGE 06105</name>
    <dbReference type="NCBI Taxonomy" id="945769"/>
    <lineage>
        <taxon>Bacteria</taxon>
        <taxon>Bacillati</taxon>
        <taxon>Cyanobacteriota</taxon>
        <taxon>Cyanophyceae</taxon>
        <taxon>Oscillatoriophycideae</taxon>
        <taxon>Oscillatoriales</taxon>
        <taxon>Microcoleaceae</taxon>
        <taxon>Plectonema</taxon>
    </lineage>
</organism>
<dbReference type="Gene3D" id="3.40.50.300">
    <property type="entry name" value="P-loop containing nucleotide triphosphate hydrolases"/>
    <property type="match status" value="1"/>
</dbReference>
<dbReference type="EMBL" id="JADEWL010000083">
    <property type="protein sequence ID" value="MBE9215044.1"/>
    <property type="molecule type" value="Genomic_DNA"/>
</dbReference>
<protein>
    <submittedName>
        <fullName evidence="1">ATP-binding protein</fullName>
    </submittedName>
</protein>
<dbReference type="GO" id="GO:0005524">
    <property type="term" value="F:ATP binding"/>
    <property type="evidence" value="ECO:0007669"/>
    <property type="project" value="UniProtKB-KW"/>
</dbReference>
<dbReference type="NCBIfam" id="NF041813">
    <property type="entry name" value="Avs2"/>
    <property type="match status" value="1"/>
</dbReference>